<dbReference type="EMBL" id="NFEZ01000004">
    <property type="protein sequence ID" value="PLT44331.1"/>
    <property type="molecule type" value="Genomic_DNA"/>
</dbReference>
<keyword evidence="2" id="KW-1185">Reference proteome</keyword>
<gene>
    <name evidence="1" type="ORF">B8V81_2762</name>
</gene>
<name>A0A2N5N1W4_9BACL</name>
<organism evidence="1 2">
    <name type="scientific">Paenibacillus pasadenensis</name>
    <dbReference type="NCBI Taxonomy" id="217090"/>
    <lineage>
        <taxon>Bacteria</taxon>
        <taxon>Bacillati</taxon>
        <taxon>Bacillota</taxon>
        <taxon>Bacilli</taxon>
        <taxon>Bacillales</taxon>
        <taxon>Paenibacillaceae</taxon>
        <taxon>Paenibacillus</taxon>
    </lineage>
</organism>
<reference evidence="1 2" key="1">
    <citation type="submission" date="2017-05" db="EMBL/GenBank/DDBJ databases">
        <title>Functional genome analysis of Paenibacillus pasadenensis strain R16: insights on endophytic life style and antifungal activity.</title>
        <authorList>
            <person name="Passera A."/>
            <person name="Marcolungo L."/>
            <person name="Casati P."/>
            <person name="Brasca M."/>
            <person name="Quaglino F."/>
            <person name="Delledonne M."/>
        </authorList>
    </citation>
    <scope>NUCLEOTIDE SEQUENCE [LARGE SCALE GENOMIC DNA]</scope>
    <source>
        <strain evidence="1 2">R16</strain>
    </source>
</reference>
<dbReference type="Proteomes" id="UP000234789">
    <property type="component" value="Unassembled WGS sequence"/>
</dbReference>
<evidence type="ECO:0000313" key="2">
    <source>
        <dbReference type="Proteomes" id="UP000234789"/>
    </source>
</evidence>
<accession>A0A2N5N1W4</accession>
<protein>
    <submittedName>
        <fullName evidence="1">Uncharacterized protein</fullName>
    </submittedName>
</protein>
<comment type="caution">
    <text evidence="1">The sequence shown here is derived from an EMBL/GenBank/DDBJ whole genome shotgun (WGS) entry which is preliminary data.</text>
</comment>
<evidence type="ECO:0000313" key="1">
    <source>
        <dbReference type="EMBL" id="PLT44331.1"/>
    </source>
</evidence>
<proteinExistence type="predicted"/>
<sequence>MGVWIRVITRLPSPKRAAASEGCMPKAEKNLILPQPFGLLLRQAMLFSSSCDAFACRQSTQIRL</sequence>
<dbReference type="AlphaFoldDB" id="A0A2N5N1W4"/>